<feature type="domain" description="Rhodanese" evidence="9">
    <location>
        <begin position="367"/>
        <end position="434"/>
    </location>
</feature>
<evidence type="ECO:0000256" key="3">
    <source>
        <dbReference type="ARBA" id="ARBA00022618"/>
    </source>
</evidence>
<feature type="region of interest" description="Disordered" evidence="8">
    <location>
        <begin position="139"/>
        <end position="163"/>
    </location>
</feature>
<dbReference type="SMART" id="SM00450">
    <property type="entry name" value="RHOD"/>
    <property type="match status" value="1"/>
</dbReference>
<dbReference type="GO" id="GO:0051301">
    <property type="term" value="P:cell division"/>
    <property type="evidence" value="ECO:0007669"/>
    <property type="project" value="UniProtKB-KW"/>
</dbReference>
<evidence type="ECO:0000313" key="11">
    <source>
        <dbReference type="Proteomes" id="UP000694388"/>
    </source>
</evidence>
<keyword evidence="4" id="KW-0498">Mitosis</keyword>
<evidence type="ECO:0000259" key="9">
    <source>
        <dbReference type="PROSITE" id="PS50206"/>
    </source>
</evidence>
<feature type="compositionally biased region" description="Polar residues" evidence="8">
    <location>
        <begin position="139"/>
        <end position="152"/>
    </location>
</feature>
<sequence>MEERDSLVDVSLKDAFVAPEFEHHVRPLSLSLSSLASPSPTSTASPVTSLTSNLGHFDFGGTPKRPLTCQSVGSFPTFNRHPSFLSDCSDQGLCLDSPLSFNDDEVEKRFEMTVKEKPVLHCSLLRRFNSVPHHFLSASPSLANEPLSSPDTSSEEDKENVFKRPSQPIKSMRFEFAAGAKKRVNSLPAALGSQHGGSRLGTVSLLPGSPAGIKENMVDSDVEDDEFLELGCDLQDSEDSNCPKGLTDLFTKPLCPRTSCGFGELAEEGVKRGNQTNGNSPMMHKRRRGSVPTEEVEKDTFNLQARRRRSWSADVDRALTISSHNPDLIGDFTKPFILPVIPELDKSLKYISPETMSMLLHGKFEDAVDRFIIVDCRYPYEFAGGHIKGAVNAPTEEYAGTLLFDTPSKPASPARRLILIFHCEFSVNRGPKIACVSLSVMYPWTQRLTESS</sequence>
<dbReference type="GO" id="GO:0000086">
    <property type="term" value="P:G2/M transition of mitotic cell cycle"/>
    <property type="evidence" value="ECO:0007669"/>
    <property type="project" value="TreeGrafter"/>
</dbReference>
<reference evidence="10" key="2">
    <citation type="submission" date="2025-09" db="UniProtKB">
        <authorList>
            <consortium name="Ensembl"/>
        </authorList>
    </citation>
    <scope>IDENTIFICATION</scope>
</reference>
<proteinExistence type="inferred from homology"/>
<reference evidence="10" key="1">
    <citation type="submission" date="2025-08" db="UniProtKB">
        <authorList>
            <consortium name="Ensembl"/>
        </authorList>
    </citation>
    <scope>IDENTIFICATION</scope>
</reference>
<keyword evidence="7" id="KW-0131">Cell cycle</keyword>
<keyword evidence="5" id="KW-0378">Hydrolase</keyword>
<evidence type="ECO:0000256" key="8">
    <source>
        <dbReference type="SAM" id="MobiDB-lite"/>
    </source>
</evidence>
<evidence type="ECO:0000256" key="4">
    <source>
        <dbReference type="ARBA" id="ARBA00022776"/>
    </source>
</evidence>
<dbReference type="GO" id="GO:0110032">
    <property type="term" value="P:positive regulation of G2/MI transition of meiotic cell cycle"/>
    <property type="evidence" value="ECO:0007669"/>
    <property type="project" value="TreeGrafter"/>
</dbReference>
<keyword evidence="11" id="KW-1185">Reference proteome</keyword>
<dbReference type="PANTHER" id="PTHR10828:SF76">
    <property type="entry name" value="M-PHASE INDUCER PHOSPHATASE"/>
    <property type="match status" value="1"/>
</dbReference>
<organism evidence="10 11">
    <name type="scientific">Eptatretus burgeri</name>
    <name type="common">Inshore hagfish</name>
    <dbReference type="NCBI Taxonomy" id="7764"/>
    <lineage>
        <taxon>Eukaryota</taxon>
        <taxon>Metazoa</taxon>
        <taxon>Chordata</taxon>
        <taxon>Craniata</taxon>
        <taxon>Vertebrata</taxon>
        <taxon>Cyclostomata</taxon>
        <taxon>Myxini</taxon>
        <taxon>Myxiniformes</taxon>
        <taxon>Myxinidae</taxon>
        <taxon>Eptatretinae</taxon>
        <taxon>Eptatretus</taxon>
    </lineage>
</organism>
<dbReference type="Gene3D" id="3.40.250.10">
    <property type="entry name" value="Rhodanese-like domain"/>
    <property type="match status" value="1"/>
</dbReference>
<dbReference type="InterPro" id="IPR000751">
    <property type="entry name" value="MPI_Phosphatase"/>
</dbReference>
<dbReference type="EC" id="3.1.3.48" evidence="2"/>
<protein>
    <recommendedName>
        <fullName evidence="2">protein-tyrosine-phosphatase</fullName>
        <ecNumber evidence="2">3.1.3.48</ecNumber>
    </recommendedName>
</protein>
<name>A0A8C4QAE2_EPTBU</name>
<evidence type="ECO:0000313" key="10">
    <source>
        <dbReference type="Ensembl" id="ENSEBUP00000012418.1"/>
    </source>
</evidence>
<dbReference type="GO" id="GO:0004725">
    <property type="term" value="F:protein tyrosine phosphatase activity"/>
    <property type="evidence" value="ECO:0007669"/>
    <property type="project" value="UniProtKB-EC"/>
</dbReference>
<dbReference type="SUPFAM" id="SSF52821">
    <property type="entry name" value="Rhodanese/Cell cycle control phosphatase"/>
    <property type="match status" value="1"/>
</dbReference>
<dbReference type="Proteomes" id="UP000694388">
    <property type="component" value="Unplaced"/>
</dbReference>
<dbReference type="Ensembl" id="ENSEBUT00000012994.1">
    <property type="protein sequence ID" value="ENSEBUP00000012418.1"/>
    <property type="gene ID" value="ENSEBUG00000007906.1"/>
</dbReference>
<evidence type="ECO:0000256" key="5">
    <source>
        <dbReference type="ARBA" id="ARBA00022801"/>
    </source>
</evidence>
<dbReference type="GO" id="GO:0005634">
    <property type="term" value="C:nucleus"/>
    <property type="evidence" value="ECO:0007669"/>
    <property type="project" value="TreeGrafter"/>
</dbReference>
<dbReference type="GO" id="GO:0010971">
    <property type="term" value="P:positive regulation of G2/M transition of mitotic cell cycle"/>
    <property type="evidence" value="ECO:0007669"/>
    <property type="project" value="TreeGrafter"/>
</dbReference>
<dbReference type="PANTHER" id="PTHR10828">
    <property type="entry name" value="M-PHASE INDUCER PHOSPHATASE DUAL SPECIFICITY PHOSPHATASE CDC25"/>
    <property type="match status" value="1"/>
</dbReference>
<dbReference type="OMA" id="GTKNGLH"/>
<evidence type="ECO:0000256" key="2">
    <source>
        <dbReference type="ARBA" id="ARBA00013064"/>
    </source>
</evidence>
<keyword evidence="3" id="KW-0132">Cell division</keyword>
<evidence type="ECO:0000256" key="1">
    <source>
        <dbReference type="ARBA" id="ARBA00011065"/>
    </source>
</evidence>
<dbReference type="PRINTS" id="PR00716">
    <property type="entry name" value="MPIPHPHTASE"/>
</dbReference>
<dbReference type="GO" id="GO:0005737">
    <property type="term" value="C:cytoplasm"/>
    <property type="evidence" value="ECO:0007669"/>
    <property type="project" value="TreeGrafter"/>
</dbReference>
<dbReference type="PROSITE" id="PS50206">
    <property type="entry name" value="RHODANESE_3"/>
    <property type="match status" value="1"/>
</dbReference>
<dbReference type="InterPro" id="IPR001763">
    <property type="entry name" value="Rhodanese-like_dom"/>
</dbReference>
<dbReference type="Pfam" id="PF06617">
    <property type="entry name" value="M-inducer_phosp"/>
    <property type="match status" value="1"/>
</dbReference>
<comment type="similarity">
    <text evidence="1">Belongs to the MPI phosphatase family.</text>
</comment>
<evidence type="ECO:0000256" key="7">
    <source>
        <dbReference type="ARBA" id="ARBA00023306"/>
    </source>
</evidence>
<dbReference type="InterPro" id="IPR036873">
    <property type="entry name" value="Rhodanese-like_dom_sf"/>
</dbReference>
<feature type="region of interest" description="Disordered" evidence="8">
    <location>
        <begin position="271"/>
        <end position="299"/>
    </location>
</feature>
<dbReference type="Pfam" id="PF00581">
    <property type="entry name" value="Rhodanese"/>
    <property type="match status" value="1"/>
</dbReference>
<keyword evidence="6" id="KW-0904">Protein phosphatase</keyword>
<accession>A0A8C4QAE2</accession>
<dbReference type="GeneTree" id="ENSGT00940000166659"/>
<evidence type="ECO:0000256" key="6">
    <source>
        <dbReference type="ARBA" id="ARBA00022912"/>
    </source>
</evidence>
<dbReference type="AlphaFoldDB" id="A0A8C4QAE2"/>